<protein>
    <recommendedName>
        <fullName evidence="5">Sel1 repeat family protein</fullName>
    </recommendedName>
</protein>
<evidence type="ECO:0000313" key="3">
    <source>
        <dbReference type="EMBL" id="MFG6462878.1"/>
    </source>
</evidence>
<evidence type="ECO:0000313" key="4">
    <source>
        <dbReference type="Proteomes" id="UP001606302"/>
    </source>
</evidence>
<reference evidence="3 4" key="1">
    <citation type="submission" date="2024-08" db="EMBL/GenBank/DDBJ databases">
        <authorList>
            <person name="Lu H."/>
        </authorList>
    </citation>
    <scope>NUCLEOTIDE SEQUENCE [LARGE SCALE GENOMIC DNA]</scope>
    <source>
        <strain evidence="3 4">DXS20W</strain>
    </source>
</reference>
<accession>A0ABW7GLR9</accession>
<keyword evidence="2" id="KW-0732">Signal</keyword>
<evidence type="ECO:0008006" key="5">
    <source>
        <dbReference type="Google" id="ProtNLM"/>
    </source>
</evidence>
<feature type="chain" id="PRO_5045734235" description="Sel1 repeat family protein" evidence="2">
    <location>
        <begin position="22"/>
        <end position="363"/>
    </location>
</feature>
<dbReference type="Proteomes" id="UP001606302">
    <property type="component" value="Unassembled WGS sequence"/>
</dbReference>
<dbReference type="EMBL" id="JBIGHX010000004">
    <property type="protein sequence ID" value="MFG6462878.1"/>
    <property type="molecule type" value="Genomic_DNA"/>
</dbReference>
<name>A0ABW7GLR9_9BURK</name>
<feature type="signal peptide" evidence="2">
    <location>
        <begin position="1"/>
        <end position="21"/>
    </location>
</feature>
<evidence type="ECO:0000256" key="2">
    <source>
        <dbReference type="SAM" id="SignalP"/>
    </source>
</evidence>
<sequence>MKRSTALLTMLACLPALLWLAVTGDALPEPPAEASAAAAELPAPPLPAAPADASQPVPATLSPQPPATSTTELCGSGRFALSAPQDDADANADAFARLPAPVGRLALQELQDRLLPLLAAGDARQRAAAWLLRQPADGAAQAAWAAGQLAEAHAGGDAQALRWAASACAHTDDASACRLALARARVNAEPDNGLHWLALAQEAPQPREQAQAWQGIVQASAWREYPAGLTATTQAALSHLRPAPAGYLRARLARDTLGPDAAQALDGADWLVSQCAHHRSDCAQVADRIAARADSAALLQLAATLGRQLDWPQERLDAVSAVTQAFHTTLPAWQDSPLACGAVDPQLAHVDAVAQRGEVPRTR</sequence>
<comment type="caution">
    <text evidence="3">The sequence shown here is derived from an EMBL/GenBank/DDBJ whole genome shotgun (WGS) entry which is preliminary data.</text>
</comment>
<proteinExistence type="predicted"/>
<organism evidence="3 4">
    <name type="scientific">Pelomonas lactea</name>
    <dbReference type="NCBI Taxonomy" id="3299030"/>
    <lineage>
        <taxon>Bacteria</taxon>
        <taxon>Pseudomonadati</taxon>
        <taxon>Pseudomonadota</taxon>
        <taxon>Betaproteobacteria</taxon>
        <taxon>Burkholderiales</taxon>
        <taxon>Sphaerotilaceae</taxon>
        <taxon>Roseateles</taxon>
    </lineage>
</organism>
<gene>
    <name evidence="3" type="ORF">ACG04Q_14990</name>
</gene>
<dbReference type="RefSeq" id="WP_394511730.1">
    <property type="nucleotide sequence ID" value="NZ_JBIGHX010000004.1"/>
</dbReference>
<keyword evidence="4" id="KW-1185">Reference proteome</keyword>
<feature type="region of interest" description="Disordered" evidence="1">
    <location>
        <begin position="33"/>
        <end position="72"/>
    </location>
</feature>
<evidence type="ECO:0000256" key="1">
    <source>
        <dbReference type="SAM" id="MobiDB-lite"/>
    </source>
</evidence>